<proteinExistence type="inferred from homology"/>
<protein>
    <recommendedName>
        <fullName evidence="3">alcohol dehydrogenase</fullName>
        <ecNumber evidence="3">1.1.1.1</ecNumber>
    </recommendedName>
</protein>
<comment type="catalytic activity">
    <reaction evidence="7">
        <text>a secondary alcohol + NAD(+) = a ketone + NADH + H(+)</text>
        <dbReference type="Rhea" id="RHEA:10740"/>
        <dbReference type="ChEBI" id="CHEBI:15378"/>
        <dbReference type="ChEBI" id="CHEBI:17087"/>
        <dbReference type="ChEBI" id="CHEBI:35681"/>
        <dbReference type="ChEBI" id="CHEBI:57540"/>
        <dbReference type="ChEBI" id="CHEBI:57945"/>
        <dbReference type="EC" id="1.1.1.1"/>
    </reaction>
</comment>
<dbReference type="Gene3D" id="3.90.180.10">
    <property type="entry name" value="Medium-chain alcohol dehydrogenases, catalytic domain"/>
    <property type="match status" value="1"/>
</dbReference>
<dbReference type="InterPro" id="IPR020843">
    <property type="entry name" value="ER"/>
</dbReference>
<dbReference type="SUPFAM" id="SSF51735">
    <property type="entry name" value="NAD(P)-binding Rossmann-fold domains"/>
    <property type="match status" value="1"/>
</dbReference>
<dbReference type="InterPro" id="IPR013149">
    <property type="entry name" value="ADH-like_C"/>
</dbReference>
<dbReference type="EC" id="1.1.1.1" evidence="3"/>
<dbReference type="PANTHER" id="PTHR42940">
    <property type="entry name" value="ALCOHOL DEHYDROGENASE 1-RELATED"/>
    <property type="match status" value="1"/>
</dbReference>
<evidence type="ECO:0000256" key="3">
    <source>
        <dbReference type="ARBA" id="ARBA00013190"/>
    </source>
</evidence>
<evidence type="ECO:0000313" key="12">
    <source>
        <dbReference type="Proteomes" id="UP000295627"/>
    </source>
</evidence>
<name>A0A4R5P5N4_9MYCO</name>
<dbReference type="EMBL" id="RXLR01000024">
    <property type="protein sequence ID" value="TDH17961.1"/>
    <property type="molecule type" value="Genomic_DNA"/>
</dbReference>
<dbReference type="PROSITE" id="PS00059">
    <property type="entry name" value="ADH_ZINC"/>
    <property type="match status" value="1"/>
</dbReference>
<evidence type="ECO:0000313" key="11">
    <source>
        <dbReference type="EMBL" id="TDH17961.1"/>
    </source>
</evidence>
<evidence type="ECO:0000256" key="4">
    <source>
        <dbReference type="ARBA" id="ARBA00022723"/>
    </source>
</evidence>
<dbReference type="AlphaFoldDB" id="A0A4R5P5N4"/>
<accession>A0A4R5P5N4</accession>
<gene>
    <name evidence="11" type="ORF">EJ571_24850</name>
</gene>
<evidence type="ECO:0000256" key="6">
    <source>
        <dbReference type="ARBA" id="ARBA00023002"/>
    </source>
</evidence>
<comment type="cofactor">
    <cofactor evidence="1 9">
        <name>Zn(2+)</name>
        <dbReference type="ChEBI" id="CHEBI:29105"/>
    </cofactor>
</comment>
<comment type="similarity">
    <text evidence="2 9">Belongs to the zinc-containing alcohol dehydrogenase family.</text>
</comment>
<dbReference type="InterPro" id="IPR002328">
    <property type="entry name" value="ADH_Zn_CS"/>
</dbReference>
<comment type="catalytic activity">
    <reaction evidence="8">
        <text>a primary alcohol + NAD(+) = an aldehyde + NADH + H(+)</text>
        <dbReference type="Rhea" id="RHEA:10736"/>
        <dbReference type="ChEBI" id="CHEBI:15378"/>
        <dbReference type="ChEBI" id="CHEBI:15734"/>
        <dbReference type="ChEBI" id="CHEBI:17478"/>
        <dbReference type="ChEBI" id="CHEBI:57540"/>
        <dbReference type="ChEBI" id="CHEBI:57945"/>
        <dbReference type="EC" id="1.1.1.1"/>
    </reaction>
</comment>
<organism evidence="11 12">
    <name type="scientific">Mycobacteroides franklinii</name>
    <dbReference type="NCBI Taxonomy" id="948102"/>
    <lineage>
        <taxon>Bacteria</taxon>
        <taxon>Bacillati</taxon>
        <taxon>Actinomycetota</taxon>
        <taxon>Actinomycetes</taxon>
        <taxon>Mycobacteriales</taxon>
        <taxon>Mycobacteriaceae</taxon>
        <taxon>Mycobacteroides</taxon>
    </lineage>
</organism>
<dbReference type="CDD" id="cd05284">
    <property type="entry name" value="arabinose_DH_like"/>
    <property type="match status" value="1"/>
</dbReference>
<dbReference type="GO" id="GO:0004022">
    <property type="term" value="F:alcohol dehydrogenase (NAD+) activity"/>
    <property type="evidence" value="ECO:0007669"/>
    <property type="project" value="UniProtKB-EC"/>
</dbReference>
<dbReference type="SUPFAM" id="SSF50129">
    <property type="entry name" value="GroES-like"/>
    <property type="match status" value="1"/>
</dbReference>
<evidence type="ECO:0000256" key="2">
    <source>
        <dbReference type="ARBA" id="ARBA00008072"/>
    </source>
</evidence>
<dbReference type="RefSeq" id="WP_078335890.1">
    <property type="nucleotide sequence ID" value="NZ_MAFQ01000014.1"/>
</dbReference>
<comment type="caution">
    <text evidence="11">The sequence shown here is derived from an EMBL/GenBank/DDBJ whole genome shotgun (WGS) entry which is preliminary data.</text>
</comment>
<dbReference type="PANTHER" id="PTHR42940:SF8">
    <property type="entry name" value="VACUOLAR PROTEIN SORTING-ASSOCIATED PROTEIN 11"/>
    <property type="match status" value="1"/>
</dbReference>
<sequence length="355" mass="38160">MKMRAARMYGYKQPLRLEEIDVPKISPEEVLVKVGGAGMCRTDFQLIDGHFAGMELEFPVTLGHEVSGWIDGVGSQVPKSAGLSEGDQVVVFGSWGDGSCRQCHEGNEQMCGHVVWSGFAEHGGYQEYMPVHYRYLIKMPGGGDLSPENLAPLTDAGLTPYRGIKKLRNSGHLTAGRTLAVSGIGGLGSYATQYAKLLGGGADVVAFGRSDEKLKVALANGADHVINVRDKDTDAIRAELENLTGRSELDAVIECSGAEEAIQLAFSLLATEGAVASVGLMGQQAKVRLVDMVMREFTYFGSCWGNYNDLTEVLALAKADKVKHTVTPVRFDDVNETLDAIGRGDVIGRAVIVYD</sequence>
<keyword evidence="4 9" id="KW-0479">Metal-binding</keyword>
<reference evidence="11 12" key="1">
    <citation type="journal article" date="2019" name="Sci. Rep.">
        <title>Extended insight into the Mycobacterium chelonae-abscessus complex through whole genome sequencing of Mycobacterium salmoniphilum outbreak and Mycobacterium salmoniphilum-like strains.</title>
        <authorList>
            <person name="Behra P.R.K."/>
            <person name="Das S."/>
            <person name="Pettersson B.M.F."/>
            <person name="Shirreff L."/>
            <person name="DuCote T."/>
            <person name="Jacobsson K.G."/>
            <person name="Ennis D.G."/>
            <person name="Kirsebom L.A."/>
        </authorList>
    </citation>
    <scope>NUCLEOTIDE SEQUENCE [LARGE SCALE GENOMIC DNA]</scope>
    <source>
        <strain evidence="11 12">DSM 45524</strain>
    </source>
</reference>
<dbReference type="SMART" id="SM00829">
    <property type="entry name" value="PKS_ER"/>
    <property type="match status" value="1"/>
</dbReference>
<keyword evidence="6" id="KW-0560">Oxidoreductase</keyword>
<evidence type="ECO:0000256" key="5">
    <source>
        <dbReference type="ARBA" id="ARBA00022833"/>
    </source>
</evidence>
<evidence type="ECO:0000259" key="10">
    <source>
        <dbReference type="SMART" id="SM00829"/>
    </source>
</evidence>
<dbReference type="InterPro" id="IPR011032">
    <property type="entry name" value="GroES-like_sf"/>
</dbReference>
<evidence type="ECO:0000256" key="8">
    <source>
        <dbReference type="ARBA" id="ARBA00049243"/>
    </source>
</evidence>
<feature type="domain" description="Enoyl reductase (ER)" evidence="10">
    <location>
        <begin position="10"/>
        <end position="352"/>
    </location>
</feature>
<evidence type="ECO:0000256" key="7">
    <source>
        <dbReference type="ARBA" id="ARBA00049164"/>
    </source>
</evidence>
<keyword evidence="5 9" id="KW-0862">Zinc</keyword>
<dbReference type="GO" id="GO:0008270">
    <property type="term" value="F:zinc ion binding"/>
    <property type="evidence" value="ECO:0007669"/>
    <property type="project" value="InterPro"/>
</dbReference>
<dbReference type="Proteomes" id="UP000295627">
    <property type="component" value="Unassembled WGS sequence"/>
</dbReference>
<evidence type="ECO:0000256" key="1">
    <source>
        <dbReference type="ARBA" id="ARBA00001947"/>
    </source>
</evidence>
<dbReference type="Pfam" id="PF00107">
    <property type="entry name" value="ADH_zinc_N"/>
    <property type="match status" value="1"/>
</dbReference>
<dbReference type="InterPro" id="IPR036291">
    <property type="entry name" value="NAD(P)-bd_dom_sf"/>
</dbReference>
<dbReference type="Gene3D" id="3.40.50.720">
    <property type="entry name" value="NAD(P)-binding Rossmann-like Domain"/>
    <property type="match status" value="1"/>
</dbReference>
<dbReference type="Pfam" id="PF08240">
    <property type="entry name" value="ADH_N"/>
    <property type="match status" value="1"/>
</dbReference>
<evidence type="ECO:0000256" key="9">
    <source>
        <dbReference type="RuleBase" id="RU361277"/>
    </source>
</evidence>
<dbReference type="InterPro" id="IPR013154">
    <property type="entry name" value="ADH-like_N"/>
</dbReference>